<keyword evidence="2" id="KW-1185">Reference proteome</keyword>
<dbReference type="EnsemblPlants" id="OB05G35090.1">
    <property type="protein sequence ID" value="OB05G35090.1"/>
    <property type="gene ID" value="OB05G35090"/>
</dbReference>
<dbReference type="AlphaFoldDB" id="J3MA85"/>
<reference evidence="1" key="2">
    <citation type="submission" date="2013-04" db="UniProtKB">
        <authorList>
            <consortium name="EnsemblPlants"/>
        </authorList>
    </citation>
    <scope>IDENTIFICATION</scope>
</reference>
<proteinExistence type="predicted"/>
<reference evidence="1" key="1">
    <citation type="journal article" date="2013" name="Nat. Commun.">
        <title>Whole-genome sequencing of Oryza brachyantha reveals mechanisms underlying Oryza genome evolution.</title>
        <authorList>
            <person name="Chen J."/>
            <person name="Huang Q."/>
            <person name="Gao D."/>
            <person name="Wang J."/>
            <person name="Lang Y."/>
            <person name="Liu T."/>
            <person name="Li B."/>
            <person name="Bai Z."/>
            <person name="Luis Goicoechea J."/>
            <person name="Liang C."/>
            <person name="Chen C."/>
            <person name="Zhang W."/>
            <person name="Sun S."/>
            <person name="Liao Y."/>
            <person name="Zhang X."/>
            <person name="Yang L."/>
            <person name="Song C."/>
            <person name="Wang M."/>
            <person name="Shi J."/>
            <person name="Liu G."/>
            <person name="Liu J."/>
            <person name="Zhou H."/>
            <person name="Zhou W."/>
            <person name="Yu Q."/>
            <person name="An N."/>
            <person name="Chen Y."/>
            <person name="Cai Q."/>
            <person name="Wang B."/>
            <person name="Liu B."/>
            <person name="Min J."/>
            <person name="Huang Y."/>
            <person name="Wu H."/>
            <person name="Li Z."/>
            <person name="Zhang Y."/>
            <person name="Yin Y."/>
            <person name="Song W."/>
            <person name="Jiang J."/>
            <person name="Jackson S.A."/>
            <person name="Wing R.A."/>
            <person name="Wang J."/>
            <person name="Chen M."/>
        </authorList>
    </citation>
    <scope>NUCLEOTIDE SEQUENCE [LARGE SCALE GENOMIC DNA]</scope>
    <source>
        <strain evidence="1">cv. IRGC 101232</strain>
    </source>
</reference>
<evidence type="ECO:0000313" key="1">
    <source>
        <dbReference type="EnsemblPlants" id="OB05G35090.1"/>
    </source>
</evidence>
<sequence>SCDVVVGEVVDACPVRFVVWCRQHFAALPVTFFLSDLRPEKRQVFSVAWPTWRQCNYALQSQSQ</sequence>
<evidence type="ECO:0000313" key="2">
    <source>
        <dbReference type="Proteomes" id="UP000006038"/>
    </source>
</evidence>
<dbReference type="HOGENOM" id="CLU_2874530_0_0_1"/>
<dbReference type="Proteomes" id="UP000006038">
    <property type="component" value="Chromosome 5"/>
</dbReference>
<protein>
    <submittedName>
        <fullName evidence="1">Uncharacterized protein</fullName>
    </submittedName>
</protein>
<name>J3MA85_ORYBR</name>
<dbReference type="Gramene" id="OB05G35090.1">
    <property type="protein sequence ID" value="OB05G35090.1"/>
    <property type="gene ID" value="OB05G35090"/>
</dbReference>
<organism evidence="1">
    <name type="scientific">Oryza brachyantha</name>
    <name type="common">malo sina</name>
    <dbReference type="NCBI Taxonomy" id="4533"/>
    <lineage>
        <taxon>Eukaryota</taxon>
        <taxon>Viridiplantae</taxon>
        <taxon>Streptophyta</taxon>
        <taxon>Embryophyta</taxon>
        <taxon>Tracheophyta</taxon>
        <taxon>Spermatophyta</taxon>
        <taxon>Magnoliopsida</taxon>
        <taxon>Liliopsida</taxon>
        <taxon>Poales</taxon>
        <taxon>Poaceae</taxon>
        <taxon>BOP clade</taxon>
        <taxon>Oryzoideae</taxon>
        <taxon>Oryzeae</taxon>
        <taxon>Oryzinae</taxon>
        <taxon>Oryza</taxon>
    </lineage>
</organism>
<accession>J3MA85</accession>